<dbReference type="PROSITE" id="PS50041">
    <property type="entry name" value="C_TYPE_LECTIN_2"/>
    <property type="match status" value="1"/>
</dbReference>
<feature type="signal peptide" evidence="1">
    <location>
        <begin position="1"/>
        <end position="17"/>
    </location>
</feature>
<dbReference type="SUPFAM" id="SSF56436">
    <property type="entry name" value="C-type lectin-like"/>
    <property type="match status" value="1"/>
</dbReference>
<dbReference type="InterPro" id="IPR001304">
    <property type="entry name" value="C-type_lectin-like"/>
</dbReference>
<evidence type="ECO:0000259" key="2">
    <source>
        <dbReference type="PROSITE" id="PS50041"/>
    </source>
</evidence>
<feature type="domain" description="C-type lectin" evidence="2">
    <location>
        <begin position="30"/>
        <end position="162"/>
    </location>
</feature>
<dbReference type="PANTHER" id="PTHR22803">
    <property type="entry name" value="MANNOSE, PHOSPHOLIPASE, LECTIN RECEPTOR RELATED"/>
    <property type="match status" value="1"/>
</dbReference>
<dbReference type="InterPro" id="IPR016186">
    <property type="entry name" value="C-type_lectin-like/link_sf"/>
</dbReference>
<gene>
    <name evidence="3" type="ORF">GCK32_011526</name>
</gene>
<dbReference type="SMART" id="SM00034">
    <property type="entry name" value="CLECT"/>
    <property type="match status" value="1"/>
</dbReference>
<protein>
    <recommendedName>
        <fullName evidence="2">C-type lectin domain-containing protein</fullName>
    </recommendedName>
</protein>
<dbReference type="EMBL" id="WIXE01005545">
    <property type="protein sequence ID" value="KAK5982108.1"/>
    <property type="molecule type" value="Genomic_DNA"/>
</dbReference>
<organism evidence="3 4">
    <name type="scientific">Trichostrongylus colubriformis</name>
    <name type="common">Black scour worm</name>
    <dbReference type="NCBI Taxonomy" id="6319"/>
    <lineage>
        <taxon>Eukaryota</taxon>
        <taxon>Metazoa</taxon>
        <taxon>Ecdysozoa</taxon>
        <taxon>Nematoda</taxon>
        <taxon>Chromadorea</taxon>
        <taxon>Rhabditida</taxon>
        <taxon>Rhabditina</taxon>
        <taxon>Rhabditomorpha</taxon>
        <taxon>Strongyloidea</taxon>
        <taxon>Trichostrongylidae</taxon>
        <taxon>Trichostrongylus</taxon>
    </lineage>
</organism>
<dbReference type="Proteomes" id="UP001331761">
    <property type="component" value="Unassembled WGS sequence"/>
</dbReference>
<dbReference type="Gene3D" id="3.10.100.10">
    <property type="entry name" value="Mannose-Binding Protein A, subunit A"/>
    <property type="match status" value="1"/>
</dbReference>
<comment type="caution">
    <text evidence="3">The sequence shown here is derived from an EMBL/GenBank/DDBJ whole genome shotgun (WGS) entry which is preliminary data.</text>
</comment>
<sequence length="166" mass="19307">MFIPFVMLVALWKTCEAEECTEWHNSSYGCHKLCLIPQTFNNAEHQCKNLGGNLVSIHSGKEDSYVFDFVRKFGATALKYGSRMVSPPVWLGLVEKKNYSWEWTDSTKLDYMRCAECSNLAEEAQLSNRSAAFCAYMETYRPQYRRSWFAKPCTEREPYVCKKKDC</sequence>
<dbReference type="Pfam" id="PF00059">
    <property type="entry name" value="Lectin_C"/>
    <property type="match status" value="1"/>
</dbReference>
<evidence type="ECO:0000313" key="3">
    <source>
        <dbReference type="EMBL" id="KAK5982108.1"/>
    </source>
</evidence>
<dbReference type="InterPro" id="IPR016187">
    <property type="entry name" value="CTDL_fold"/>
</dbReference>
<feature type="chain" id="PRO_5043043869" description="C-type lectin domain-containing protein" evidence="1">
    <location>
        <begin position="18"/>
        <end position="166"/>
    </location>
</feature>
<dbReference type="AlphaFoldDB" id="A0AAN8G6R2"/>
<keyword evidence="1" id="KW-0732">Signal</keyword>
<reference evidence="3 4" key="1">
    <citation type="submission" date="2019-10" db="EMBL/GenBank/DDBJ databases">
        <title>Assembly and Annotation for the nematode Trichostrongylus colubriformis.</title>
        <authorList>
            <person name="Martin J."/>
        </authorList>
    </citation>
    <scope>NUCLEOTIDE SEQUENCE [LARGE SCALE GENOMIC DNA]</scope>
    <source>
        <strain evidence="3">G859</strain>
        <tissue evidence="3">Whole worm</tissue>
    </source>
</reference>
<proteinExistence type="predicted"/>
<keyword evidence="4" id="KW-1185">Reference proteome</keyword>
<name>A0AAN8G6R2_TRICO</name>
<accession>A0AAN8G6R2</accession>
<evidence type="ECO:0000313" key="4">
    <source>
        <dbReference type="Proteomes" id="UP001331761"/>
    </source>
</evidence>
<dbReference type="InterPro" id="IPR050111">
    <property type="entry name" value="C-type_lectin/snaclec_domain"/>
</dbReference>
<evidence type="ECO:0000256" key="1">
    <source>
        <dbReference type="SAM" id="SignalP"/>
    </source>
</evidence>